<evidence type="ECO:0000313" key="2">
    <source>
        <dbReference type="Proteomes" id="UP000009144"/>
    </source>
</evidence>
<evidence type="ECO:0000313" key="1">
    <source>
        <dbReference type="EMBL" id="AFI84756.1"/>
    </source>
</evidence>
<dbReference type="PATRIC" id="fig|754476.3.peg.1917"/>
<organism evidence="1 2">
    <name type="scientific">Methylophaga nitratireducenticrescens</name>
    <dbReference type="NCBI Taxonomy" id="754476"/>
    <lineage>
        <taxon>Bacteria</taxon>
        <taxon>Pseudomonadati</taxon>
        <taxon>Pseudomonadota</taxon>
        <taxon>Gammaproteobacteria</taxon>
        <taxon>Thiotrichales</taxon>
        <taxon>Piscirickettsiaceae</taxon>
        <taxon>Methylophaga</taxon>
    </lineage>
</organism>
<dbReference type="EMBL" id="CP003390">
    <property type="protein sequence ID" value="AFI84756.1"/>
    <property type="molecule type" value="Genomic_DNA"/>
</dbReference>
<reference evidence="1 2" key="2">
    <citation type="journal article" date="2013" name="Int. J. Syst. Evol. Microbiol.">
        <title>Methylophaga nitratireducenticrescens sp. nov. and Methylophaga frappieri sp. nov., isolated from the biofilm of the methanol-fed denitrification system treating the seawater at the Montreal Biodome.</title>
        <authorList>
            <person name="Villeneuve C."/>
            <person name="Martineau C."/>
            <person name="Mauffrey F."/>
            <person name="Villemur R."/>
        </authorList>
    </citation>
    <scope>NUCLEOTIDE SEQUENCE [LARGE SCALE GENOMIC DNA]</scope>
    <source>
        <strain evidence="1 2">JAM1</strain>
    </source>
</reference>
<gene>
    <name evidence="1" type="ordered locus">Q7A_1939</name>
</gene>
<dbReference type="Proteomes" id="UP000009144">
    <property type="component" value="Chromosome"/>
</dbReference>
<dbReference type="AlphaFoldDB" id="I1XK37"/>
<accession>I1XK37</accession>
<keyword evidence="2" id="KW-1185">Reference proteome</keyword>
<reference evidence="1 2" key="1">
    <citation type="journal article" date="2012" name="J. Bacteriol.">
        <title>Complete genome sequences of Methylophaga sp. strain JAM1 and Methylophaga sp. strain JAM7.</title>
        <authorList>
            <person name="Villeneuve C."/>
            <person name="Martineau C."/>
            <person name="Mauffrey F."/>
            <person name="Villemur R."/>
        </authorList>
    </citation>
    <scope>NUCLEOTIDE SEQUENCE [LARGE SCALE GENOMIC DNA]</scope>
    <source>
        <strain evidence="1 2">JAM1</strain>
    </source>
</reference>
<proteinExistence type="predicted"/>
<dbReference type="HOGENOM" id="CLU_3312587_0_0_6"/>
<sequence>MHFQPQPEGLGLFFRPTALEMTYVGQLHRIISAALLDEK</sequence>
<protein>
    <submittedName>
        <fullName evidence="1">Uncharacterized protein</fullName>
    </submittedName>
</protein>
<dbReference type="STRING" id="754476.Q7A_1939"/>
<name>I1XK37_METNJ</name>